<feature type="domain" description="Winged helix-turn-helix" evidence="2">
    <location>
        <begin position="435"/>
        <end position="509"/>
    </location>
</feature>
<dbReference type="InterPro" id="IPR011990">
    <property type="entry name" value="TPR-like_helical_dom_sf"/>
</dbReference>
<gene>
    <name evidence="3" type="ORF">SAMN05444351_2015</name>
</gene>
<proteinExistence type="predicted"/>
<dbReference type="InterPro" id="IPR058852">
    <property type="entry name" value="HTH_77"/>
</dbReference>
<dbReference type="InterPro" id="IPR025139">
    <property type="entry name" value="DUF4062"/>
</dbReference>
<feature type="domain" description="DUF4062" evidence="1">
    <location>
        <begin position="20"/>
        <end position="99"/>
    </location>
</feature>
<dbReference type="PRINTS" id="PR00364">
    <property type="entry name" value="DISEASERSIST"/>
</dbReference>
<organism evidence="3 4">
    <name type="scientific">Geodermatophilus nigrescens</name>
    <dbReference type="NCBI Taxonomy" id="1070870"/>
    <lineage>
        <taxon>Bacteria</taxon>
        <taxon>Bacillati</taxon>
        <taxon>Actinomycetota</taxon>
        <taxon>Actinomycetes</taxon>
        <taxon>Geodermatophilales</taxon>
        <taxon>Geodermatophilaceae</taxon>
        <taxon>Geodermatophilus</taxon>
    </lineage>
</organism>
<dbReference type="STRING" id="1070870.SAMN05444351_2015"/>
<dbReference type="PANTHER" id="PTHR47691:SF3">
    <property type="entry name" value="HTH-TYPE TRANSCRIPTIONAL REGULATOR RV0890C-RELATED"/>
    <property type="match status" value="1"/>
</dbReference>
<dbReference type="OrthoDB" id="3755432at2"/>
<dbReference type="SUPFAM" id="SSF52540">
    <property type="entry name" value="P-loop containing nucleoside triphosphate hydrolases"/>
    <property type="match status" value="1"/>
</dbReference>
<reference evidence="3 4" key="1">
    <citation type="submission" date="2016-11" db="EMBL/GenBank/DDBJ databases">
        <authorList>
            <person name="Jaros S."/>
            <person name="Januszkiewicz K."/>
            <person name="Wedrychowicz H."/>
        </authorList>
    </citation>
    <scope>NUCLEOTIDE SEQUENCE [LARGE SCALE GENOMIC DNA]</scope>
    <source>
        <strain evidence="3 4">DSM 45408</strain>
    </source>
</reference>
<evidence type="ECO:0000259" key="2">
    <source>
        <dbReference type="Pfam" id="PF25872"/>
    </source>
</evidence>
<dbReference type="RefSeq" id="WP_073420023.1">
    <property type="nucleotide sequence ID" value="NZ_FQVX01000002.1"/>
</dbReference>
<dbReference type="InterPro" id="IPR027417">
    <property type="entry name" value="P-loop_NTPase"/>
</dbReference>
<dbReference type="SUPFAM" id="SSF48452">
    <property type="entry name" value="TPR-like"/>
    <property type="match status" value="1"/>
</dbReference>
<dbReference type="Proteomes" id="UP000184471">
    <property type="component" value="Unassembled WGS sequence"/>
</dbReference>
<keyword evidence="4" id="KW-1185">Reference proteome</keyword>
<dbReference type="Gene3D" id="1.25.40.10">
    <property type="entry name" value="Tetratricopeptide repeat domain"/>
    <property type="match status" value="1"/>
</dbReference>
<dbReference type="Pfam" id="PF25872">
    <property type="entry name" value="HTH_77"/>
    <property type="match status" value="1"/>
</dbReference>
<dbReference type="EMBL" id="FQVX01000002">
    <property type="protein sequence ID" value="SHG26057.1"/>
    <property type="molecule type" value="Genomic_DNA"/>
</dbReference>
<dbReference type="AlphaFoldDB" id="A0A1M5ICS9"/>
<sequence>MTGPGPDPAAPIGTPDRRLRVFVSSTLTELAAERAAVRAAVTSLRLTPVMFELGARPHPPRDLYRAYLRQSDVFVGLYGDSYGWVAPGMAVSGIEDEFDLSDGLPRLLYVRDPAPGRDPRLAALVERMQATGGASTVPFGDPARLGEQVADDLAVLLTERFAARPAPGAPVPGLAPGWLPEPPTPLVDRGTELALLTGLLRAPEVRLVTLTGPGGIGKTRLALAGAGAVRAERDGVWFVDLAPVRDAAGVPVAVAGVLGVRPEGARPLVDVVAERLAGVSALLVLDNAEQVSGVAPVLAALLERCPRLDLLVTSRSVLGLRGETDVPLQPLPVPAPGAPDPAAPAVELFTARARAADPSFTAEGEDAAAVGELVRRLEGLPLAIELAAARVRVLPPRALLRRLRSALDLRAPVADLPDRQRTLRATLEWSHELLGAEERLVLARLSVCTGGCTLDTAEAVAAVDGDVDVVEALSALVAQSLVAPGDAADGEPRFRMLDVVRAFAAERLRELREEDAARERLARHLTGVAESAAAGLAGPDRATWLARLEAEADDLEATLEWAVAADRAELVVGLAAPLARWWWARGRLAAMSDLADRTAALPSARRLSPAAAASLRWACGSTAIAMGRPADAVPQLTGLVAEARELGDPWLLAQGLTLLAMTRPPEDPSLRPQLEEAEAAARASGDPWAVGFTLVPLGDVDLLAGDVPAATARHTEALAAARASRDDHLAAAVLDQLGLDALLGGDPDGAAAHLREAAALHRALADREGLANCLEALAGVALLTGRPEEAARLAGSADATRRLLGLRVWPFLRPLAAQLAAAVDAALGPERAAAERAAGARRDGWAALEDALGGSG</sequence>
<dbReference type="Gene3D" id="3.40.50.300">
    <property type="entry name" value="P-loop containing nucleotide triphosphate hydrolases"/>
    <property type="match status" value="1"/>
</dbReference>
<accession>A0A1M5ICS9</accession>
<dbReference type="Pfam" id="PF13271">
    <property type="entry name" value="DUF4062"/>
    <property type="match status" value="1"/>
</dbReference>
<protein>
    <submittedName>
        <fullName evidence="3">Predicted ATPase</fullName>
    </submittedName>
</protein>
<name>A0A1M5ICS9_9ACTN</name>
<dbReference type="PANTHER" id="PTHR47691">
    <property type="entry name" value="REGULATOR-RELATED"/>
    <property type="match status" value="1"/>
</dbReference>
<evidence type="ECO:0000259" key="1">
    <source>
        <dbReference type="Pfam" id="PF13271"/>
    </source>
</evidence>
<evidence type="ECO:0000313" key="4">
    <source>
        <dbReference type="Proteomes" id="UP000184471"/>
    </source>
</evidence>
<evidence type="ECO:0000313" key="3">
    <source>
        <dbReference type="EMBL" id="SHG26057.1"/>
    </source>
</evidence>